<keyword evidence="1" id="KW-1185">Reference proteome</keyword>
<organism evidence="1 2">
    <name type="scientific">Gossypium hirsutum</name>
    <name type="common">Upland cotton</name>
    <name type="synonym">Gossypium mexicanum</name>
    <dbReference type="NCBI Taxonomy" id="3635"/>
    <lineage>
        <taxon>Eukaryota</taxon>
        <taxon>Viridiplantae</taxon>
        <taxon>Streptophyta</taxon>
        <taxon>Embryophyta</taxon>
        <taxon>Tracheophyta</taxon>
        <taxon>Spermatophyta</taxon>
        <taxon>Magnoliopsida</taxon>
        <taxon>eudicotyledons</taxon>
        <taxon>Gunneridae</taxon>
        <taxon>Pentapetalae</taxon>
        <taxon>rosids</taxon>
        <taxon>malvids</taxon>
        <taxon>Malvales</taxon>
        <taxon>Malvaceae</taxon>
        <taxon>Malvoideae</taxon>
        <taxon>Gossypium</taxon>
    </lineage>
</organism>
<dbReference type="InterPro" id="IPR043502">
    <property type="entry name" value="DNA/RNA_pol_sf"/>
</dbReference>
<dbReference type="PANTHER" id="PTHR15503:SF45">
    <property type="entry name" value="RNA-DIRECTED DNA POLYMERASE HOMOLOG"/>
    <property type="match status" value="1"/>
</dbReference>
<dbReference type="GeneID" id="121230467"/>
<accession>A0ABM3BW62</accession>
<dbReference type="CDD" id="cd01647">
    <property type="entry name" value="RT_LTR"/>
    <property type="match status" value="1"/>
</dbReference>
<reference evidence="1" key="1">
    <citation type="journal article" date="2020" name="Nat. Genet.">
        <title>Genomic diversifications of five Gossypium allopolyploid species and their impact on cotton improvement.</title>
        <authorList>
            <person name="Chen Z.J."/>
            <person name="Sreedasyam A."/>
            <person name="Ando A."/>
            <person name="Song Q."/>
            <person name="De Santiago L.M."/>
            <person name="Hulse-Kemp A.M."/>
            <person name="Ding M."/>
            <person name="Ye W."/>
            <person name="Kirkbride R.C."/>
            <person name="Jenkins J."/>
            <person name="Plott C."/>
            <person name="Lovell J."/>
            <person name="Lin Y.M."/>
            <person name="Vaughn R."/>
            <person name="Liu B."/>
            <person name="Simpson S."/>
            <person name="Scheffler B.E."/>
            <person name="Wen L."/>
            <person name="Saski C.A."/>
            <person name="Grover C.E."/>
            <person name="Hu G."/>
            <person name="Conover J.L."/>
            <person name="Carlson J.W."/>
            <person name="Shu S."/>
            <person name="Boston L.B."/>
            <person name="Williams M."/>
            <person name="Peterson D.G."/>
            <person name="McGee K."/>
            <person name="Jones D.C."/>
            <person name="Wendel J.F."/>
            <person name="Stelly D.M."/>
            <person name="Grimwood J."/>
            <person name="Schmutz J."/>
        </authorList>
    </citation>
    <scope>NUCLEOTIDE SEQUENCE [LARGE SCALE GENOMIC DNA]</scope>
    <source>
        <strain evidence="1">cv. TM-1</strain>
    </source>
</reference>
<gene>
    <name evidence="2" type="primary">LOC121230467</name>
</gene>
<dbReference type="SUPFAM" id="SSF56672">
    <property type="entry name" value="DNA/RNA polymerases"/>
    <property type="match status" value="1"/>
</dbReference>
<dbReference type="PANTHER" id="PTHR15503">
    <property type="entry name" value="LDOC1 RELATED"/>
    <property type="match status" value="1"/>
</dbReference>
<dbReference type="Gene3D" id="3.10.10.10">
    <property type="entry name" value="HIV Type 1 Reverse Transcriptase, subunit A, domain 1"/>
    <property type="match status" value="1"/>
</dbReference>
<dbReference type="Proteomes" id="UP000818029">
    <property type="component" value="Chromosome A06"/>
</dbReference>
<dbReference type="InterPro" id="IPR032567">
    <property type="entry name" value="RTL1-rel"/>
</dbReference>
<dbReference type="Gene3D" id="3.30.70.270">
    <property type="match status" value="1"/>
</dbReference>
<name>A0ABM3BW62_GOSHI</name>
<protein>
    <recommendedName>
        <fullName evidence="3">RNA-directed DNA polymerase homolog</fullName>
    </recommendedName>
</protein>
<evidence type="ECO:0008006" key="3">
    <source>
        <dbReference type="Google" id="ProtNLM"/>
    </source>
</evidence>
<sequence>MELLFREFNLILAIDWLVKHCVNLNYATKRVILRIEEDNEVVMIRELRNYLANVISTLVAEKLVRKGCEAFVAYVSVPNSNDSTVKDIRTKLLDRSFIRPSVSPWGVPVLFIKKKDRTMRMSINYEQLNKLTIKNKYPLPRIDNLFDQFRGASVFSKIDLRSGFLGLAGYYRRFVKWFSLIATPLSKLL</sequence>
<proteinExistence type="predicted"/>
<reference evidence="2" key="2">
    <citation type="submission" date="2025-08" db="UniProtKB">
        <authorList>
            <consortium name="RefSeq"/>
        </authorList>
    </citation>
    <scope>IDENTIFICATION</scope>
</reference>
<dbReference type="RefSeq" id="XP_040971288.1">
    <property type="nucleotide sequence ID" value="XM_041115354.1"/>
</dbReference>
<evidence type="ECO:0000313" key="2">
    <source>
        <dbReference type="RefSeq" id="XP_040971288.1"/>
    </source>
</evidence>
<dbReference type="InterPro" id="IPR043128">
    <property type="entry name" value="Rev_trsase/Diguanyl_cyclase"/>
</dbReference>
<evidence type="ECO:0000313" key="1">
    <source>
        <dbReference type="Proteomes" id="UP000818029"/>
    </source>
</evidence>